<name>A0A411WTI2_9BURK</name>
<dbReference type="PROSITE" id="PS50851">
    <property type="entry name" value="CHEW"/>
    <property type="match status" value="1"/>
</dbReference>
<reference evidence="2" key="1">
    <citation type="journal article" date="2014" name="Int. J. Syst. Evol. Microbiol.">
        <title>Complete genome sequence of Corynebacterium casei LMG S-19264T (=DSM 44701T), isolated from a smear-ripened cheese.</title>
        <authorList>
            <consortium name="US DOE Joint Genome Institute (JGI-PGF)"/>
            <person name="Walter F."/>
            <person name="Albersmeier A."/>
            <person name="Kalinowski J."/>
            <person name="Ruckert C."/>
        </authorList>
    </citation>
    <scope>NUCLEOTIDE SEQUENCE</scope>
    <source>
        <strain evidence="2">KCTC 12343</strain>
    </source>
</reference>
<dbReference type="SUPFAM" id="SSF50341">
    <property type="entry name" value="CheW-like"/>
    <property type="match status" value="1"/>
</dbReference>
<dbReference type="InterPro" id="IPR036061">
    <property type="entry name" value="CheW-like_dom_sf"/>
</dbReference>
<dbReference type="Pfam" id="PF01584">
    <property type="entry name" value="CheW"/>
    <property type="match status" value="1"/>
</dbReference>
<evidence type="ECO:0000259" key="1">
    <source>
        <dbReference type="PROSITE" id="PS50851"/>
    </source>
</evidence>
<dbReference type="Gene3D" id="2.40.50.180">
    <property type="entry name" value="CheA-289, Domain 4"/>
    <property type="match status" value="1"/>
</dbReference>
<evidence type="ECO:0000313" key="4">
    <source>
        <dbReference type="Proteomes" id="UP000292307"/>
    </source>
</evidence>
<feature type="domain" description="CheW-like" evidence="1">
    <location>
        <begin position="36"/>
        <end position="182"/>
    </location>
</feature>
<dbReference type="Proteomes" id="UP000628442">
    <property type="component" value="Unassembled WGS sequence"/>
</dbReference>
<proteinExistence type="predicted"/>
<dbReference type="EMBL" id="CP036401">
    <property type="protein sequence ID" value="QBH99796.1"/>
    <property type="molecule type" value="Genomic_DNA"/>
</dbReference>
<evidence type="ECO:0000313" key="2">
    <source>
        <dbReference type="EMBL" id="GGY63127.1"/>
    </source>
</evidence>
<accession>A0A411WTI2</accession>
<dbReference type="SMART" id="SM00260">
    <property type="entry name" value="CheW"/>
    <property type="match status" value="1"/>
</dbReference>
<evidence type="ECO:0000313" key="5">
    <source>
        <dbReference type="Proteomes" id="UP000628442"/>
    </source>
</evidence>
<protein>
    <submittedName>
        <fullName evidence="3">Chemotaxis protein CheW</fullName>
    </submittedName>
</protein>
<dbReference type="AlphaFoldDB" id="A0A411WTI2"/>
<reference evidence="2" key="3">
    <citation type="submission" date="2022-12" db="EMBL/GenBank/DDBJ databases">
        <authorList>
            <person name="Sun Q."/>
            <person name="Kim S."/>
        </authorList>
    </citation>
    <scope>NUCLEOTIDE SEQUENCE</scope>
    <source>
        <strain evidence="2">KCTC 12343</strain>
    </source>
</reference>
<dbReference type="RefSeq" id="WP_131143947.1">
    <property type="nucleotide sequence ID" value="NZ_BMWV01000016.1"/>
</dbReference>
<keyword evidence="4" id="KW-1185">Reference proteome</keyword>
<reference evidence="3 4" key="2">
    <citation type="submission" date="2019-02" db="EMBL/GenBank/DDBJ databases">
        <title>Draft Genome Sequences of Six Type Strains of the Genus Massilia.</title>
        <authorList>
            <person name="Miess H."/>
            <person name="Frediansyhah A."/>
            <person name="Gross H."/>
        </authorList>
    </citation>
    <scope>NUCLEOTIDE SEQUENCE [LARGE SCALE GENOMIC DNA]</scope>
    <source>
        <strain evidence="3 4">DSM 17472</strain>
    </source>
</reference>
<dbReference type="EMBL" id="BMWV01000016">
    <property type="protein sequence ID" value="GGY63127.1"/>
    <property type="molecule type" value="Genomic_DNA"/>
</dbReference>
<dbReference type="GO" id="GO:0006935">
    <property type="term" value="P:chemotaxis"/>
    <property type="evidence" value="ECO:0007669"/>
    <property type="project" value="InterPro"/>
</dbReference>
<evidence type="ECO:0000313" key="3">
    <source>
        <dbReference type="EMBL" id="QBH99796.1"/>
    </source>
</evidence>
<organism evidence="2 5">
    <name type="scientific">Pseudoduganella albidiflava</name>
    <dbReference type="NCBI Taxonomy" id="321983"/>
    <lineage>
        <taxon>Bacteria</taxon>
        <taxon>Pseudomonadati</taxon>
        <taxon>Pseudomonadota</taxon>
        <taxon>Betaproteobacteria</taxon>
        <taxon>Burkholderiales</taxon>
        <taxon>Oxalobacteraceae</taxon>
        <taxon>Telluria group</taxon>
        <taxon>Pseudoduganella</taxon>
    </lineage>
</organism>
<dbReference type="Proteomes" id="UP000292307">
    <property type="component" value="Chromosome"/>
</dbReference>
<dbReference type="OrthoDB" id="5298045at2"/>
<sequence>MEDAVSDTGERRSRLRQYQVQLLERMQAAQGTGTAAARELGVLVGTRHCLLDLTQMGEIVPSQSITPVPLTQPWYLGLANVRGNLLGVVDLAAYLGDGLGTHAEHGTHAAGPDTRLLTFAASLGLPCALLANRVLGLRRLADMRADGSDAASPGWCAERYVDGDGQPWTRLDLAGLAREPRFLQVSLHASPQAGLPAGR</sequence>
<gene>
    <name evidence="3" type="ORF">EYF70_02275</name>
    <name evidence="2" type="ORF">GCM10007387_52080</name>
</gene>
<dbReference type="GO" id="GO:0007165">
    <property type="term" value="P:signal transduction"/>
    <property type="evidence" value="ECO:0007669"/>
    <property type="project" value="InterPro"/>
</dbReference>
<dbReference type="InterPro" id="IPR002545">
    <property type="entry name" value="CheW-lke_dom"/>
</dbReference>